<dbReference type="SUPFAM" id="SSF55307">
    <property type="entry name" value="Tubulin C-terminal domain-like"/>
    <property type="match status" value="1"/>
</dbReference>
<dbReference type="PROSITE" id="PS01135">
    <property type="entry name" value="FTSZ_2"/>
    <property type="match status" value="1"/>
</dbReference>
<dbReference type="Gene3D" id="3.30.1330.20">
    <property type="entry name" value="Tubulin/FtsZ, C-terminal domain"/>
    <property type="match status" value="1"/>
</dbReference>
<dbReference type="GO" id="GO:0003924">
    <property type="term" value="F:GTPase activity"/>
    <property type="evidence" value="ECO:0007669"/>
    <property type="project" value="UniProtKB-UniRule"/>
</dbReference>
<dbReference type="GO" id="GO:0005525">
    <property type="term" value="F:GTP binding"/>
    <property type="evidence" value="ECO:0007669"/>
    <property type="project" value="UniProtKB-UniRule"/>
</dbReference>
<keyword evidence="4" id="KW-0963">Cytoplasm</keyword>
<dbReference type="GO" id="GO:0043093">
    <property type="term" value="P:FtsZ-dependent cytokinesis"/>
    <property type="evidence" value="ECO:0007669"/>
    <property type="project" value="UniProtKB-UniRule"/>
</dbReference>
<dbReference type="FunFam" id="3.40.50.1440:FF:000001">
    <property type="entry name" value="Cell division protein FtsZ"/>
    <property type="match status" value="1"/>
</dbReference>
<dbReference type="InterPro" id="IPR020805">
    <property type="entry name" value="Cell_div_FtsZ_CS"/>
</dbReference>
<dbReference type="Pfam" id="PF12327">
    <property type="entry name" value="FtsZ_C"/>
    <property type="match status" value="1"/>
</dbReference>
<dbReference type="EMBL" id="CP002281">
    <property type="protein sequence ID" value="ADO83620.1"/>
    <property type="molecule type" value="Genomic_DNA"/>
</dbReference>
<dbReference type="GO" id="GO:0000917">
    <property type="term" value="P:division septum assembly"/>
    <property type="evidence" value="ECO:0007669"/>
    <property type="project" value="UniProtKB-KW"/>
</dbReference>
<sequence>MIQTNESLVRIKVIGAGGAGGNAINDMISAGVGGVEYIAANTDAQDLHNSLADIRIQLGEKLTRGLGAGADPEIGKLAAEEDVEKIKALLEETDMLFVTAGMGGGTGTGSAPIIAKIAKEIGVLTVGVVTKPFTFEGKKRMSNADTGIDGLKEHVDALVVIPNDKLFELPEKTITLQNAFKEANNILKIGIRGVADLIIQQGLINLDFADIRTTMLDSGMAMIGFGESDGENRAIKATEKALLSPLLEKSISGASKILINITGSSNLGLVEAHSISNLVRDAAGKSAEDVMFGTVIDEEYGDKIQVTIVATNFLNKADRGEPFINISPNVENTEKSEKRAEIKKVEEDELDLPPWIRKNR</sequence>
<evidence type="ECO:0000256" key="5">
    <source>
        <dbReference type="NCBIfam" id="TIGR00065"/>
    </source>
</evidence>
<dbReference type="AlphaFoldDB" id="E3H9U1"/>
<dbReference type="PANTHER" id="PTHR30314:SF3">
    <property type="entry name" value="MITOCHONDRIAL DIVISION PROTEIN FSZA"/>
    <property type="match status" value="1"/>
</dbReference>
<reference evidence="9 10" key="1">
    <citation type="journal article" date="2010" name="Stand. Genomic Sci.">
        <title>Complete genome sequence of Ilyobacter polytropus type strain (CuHbu1).</title>
        <authorList>
            <person name="Sikorski J."/>
            <person name="Chertkov O."/>
            <person name="Lapidus A."/>
            <person name="Nolan M."/>
            <person name="Lucas S."/>
            <person name="Del Rio T.G."/>
            <person name="Tice H."/>
            <person name="Cheng J.F."/>
            <person name="Tapia R."/>
            <person name="Han C."/>
            <person name="Goodwin L."/>
            <person name="Pitluck S."/>
            <person name="Liolios K."/>
            <person name="Ivanova N."/>
            <person name="Mavromatis K."/>
            <person name="Mikhailova N."/>
            <person name="Pati A."/>
            <person name="Chen A."/>
            <person name="Palaniappan K."/>
            <person name="Land M."/>
            <person name="Hauser L."/>
            <person name="Chang Y.J."/>
            <person name="Jeffries C.D."/>
            <person name="Brambilla E."/>
            <person name="Yasawong M."/>
            <person name="Rohde M."/>
            <person name="Pukall R."/>
            <person name="Spring S."/>
            <person name="Goker M."/>
            <person name="Woyke T."/>
            <person name="Bristow J."/>
            <person name="Eisen J.A."/>
            <person name="Markowitz V."/>
            <person name="Hugenholtz P."/>
            <person name="Kyrpides N.C."/>
            <person name="Klenk H.P."/>
        </authorList>
    </citation>
    <scope>NUCLEOTIDE SEQUENCE [LARGE SCALE GENOMIC DNA]</scope>
    <source>
        <strain evidence="10">ATCC 51220 / DSM 2926 / LMG 16218 / CuHBu1</strain>
    </source>
</reference>
<feature type="domain" description="Tubulin/FtsZ 2-layer sandwich" evidence="8">
    <location>
        <begin position="204"/>
        <end position="322"/>
    </location>
</feature>
<dbReference type="HOGENOM" id="CLU_024865_0_1_0"/>
<evidence type="ECO:0000259" key="7">
    <source>
        <dbReference type="SMART" id="SM00864"/>
    </source>
</evidence>
<evidence type="ECO:0000256" key="6">
    <source>
        <dbReference type="RuleBase" id="RU000631"/>
    </source>
</evidence>
<dbReference type="PROSITE" id="PS01134">
    <property type="entry name" value="FTSZ_1"/>
    <property type="match status" value="1"/>
</dbReference>
<comment type="similarity">
    <text evidence="1 4 6">Belongs to the FtsZ family.</text>
</comment>
<evidence type="ECO:0000259" key="8">
    <source>
        <dbReference type="SMART" id="SM00865"/>
    </source>
</evidence>
<keyword evidence="10" id="KW-1185">Reference proteome</keyword>
<feature type="binding site" evidence="4">
    <location>
        <begin position="105"/>
        <end position="107"/>
    </location>
    <ligand>
        <name>GTP</name>
        <dbReference type="ChEBI" id="CHEBI:37565"/>
    </ligand>
</feature>
<feature type="binding site" evidence="4">
    <location>
        <position position="136"/>
    </location>
    <ligand>
        <name>GTP</name>
        <dbReference type="ChEBI" id="CHEBI:37565"/>
    </ligand>
</feature>
<evidence type="ECO:0000256" key="3">
    <source>
        <dbReference type="ARBA" id="ARBA00023134"/>
    </source>
</evidence>
<protein>
    <recommendedName>
        <fullName evidence="4 5">Cell division protein FtsZ</fullName>
    </recommendedName>
</protein>
<dbReference type="InterPro" id="IPR036525">
    <property type="entry name" value="Tubulin/FtsZ_GTPase_sf"/>
</dbReference>
<dbReference type="SMART" id="SM00864">
    <property type="entry name" value="Tubulin"/>
    <property type="match status" value="1"/>
</dbReference>
<dbReference type="OrthoDB" id="9813375at2"/>
<organism evidence="9 10">
    <name type="scientific">Ilyobacter polytropus (strain ATCC 51220 / DSM 2926 / LMG 16218 / CuHBu1)</name>
    <dbReference type="NCBI Taxonomy" id="572544"/>
    <lineage>
        <taxon>Bacteria</taxon>
        <taxon>Fusobacteriati</taxon>
        <taxon>Fusobacteriota</taxon>
        <taxon>Fusobacteriia</taxon>
        <taxon>Fusobacteriales</taxon>
        <taxon>Fusobacteriaceae</taxon>
        <taxon>Ilyobacter</taxon>
    </lineage>
</organism>
<gene>
    <name evidence="4" type="primary">ftsZ</name>
    <name evidence="9" type="ordered locus">Ilyop_1849</name>
</gene>
<feature type="domain" description="Tubulin/FtsZ GTPase" evidence="7">
    <location>
        <begin position="10"/>
        <end position="202"/>
    </location>
</feature>
<evidence type="ECO:0000256" key="1">
    <source>
        <dbReference type="ARBA" id="ARBA00009690"/>
    </source>
</evidence>
<keyword evidence="3 4" id="KW-0342">GTP-binding</keyword>
<evidence type="ECO:0000256" key="2">
    <source>
        <dbReference type="ARBA" id="ARBA00022741"/>
    </source>
</evidence>
<dbReference type="GO" id="GO:0032153">
    <property type="term" value="C:cell division site"/>
    <property type="evidence" value="ECO:0007669"/>
    <property type="project" value="UniProtKB-UniRule"/>
</dbReference>
<comment type="function">
    <text evidence="4 6">Essential cell division protein that forms a contractile ring structure (Z ring) at the future cell division site. The regulation of the ring assembly controls the timing and the location of cell division. One of the functions of the FtsZ ring is to recruit other cell division proteins to the septum to produce a new cell wall between the dividing cells. Binds GTP and shows GTPase activity.</text>
</comment>
<dbReference type="CDD" id="cd02201">
    <property type="entry name" value="FtsZ_type1"/>
    <property type="match status" value="1"/>
</dbReference>
<dbReference type="NCBIfam" id="TIGR00065">
    <property type="entry name" value="ftsZ"/>
    <property type="match status" value="1"/>
</dbReference>
<comment type="subcellular location">
    <subcellularLocation>
        <location evidence="4">Cytoplasm</location>
    </subcellularLocation>
    <text evidence="4">Assembles at midcell at the inner surface of the cytoplasmic membrane.</text>
</comment>
<dbReference type="SMART" id="SM00865">
    <property type="entry name" value="Tubulin_C"/>
    <property type="match status" value="1"/>
</dbReference>
<dbReference type="InterPro" id="IPR000158">
    <property type="entry name" value="Cell_div_FtsZ"/>
</dbReference>
<dbReference type="GO" id="GO:0051258">
    <property type="term" value="P:protein polymerization"/>
    <property type="evidence" value="ECO:0007669"/>
    <property type="project" value="UniProtKB-UniRule"/>
</dbReference>
<evidence type="ECO:0000313" key="9">
    <source>
        <dbReference type="EMBL" id="ADO83620.1"/>
    </source>
</evidence>
<comment type="subunit">
    <text evidence="4">Homodimer. Polymerizes to form a dynamic ring structure in a strictly GTP-dependent manner. Interacts directly with several other division proteins.</text>
</comment>
<dbReference type="InterPro" id="IPR024757">
    <property type="entry name" value="FtsZ_C"/>
</dbReference>
<accession>E3H9U1</accession>
<dbReference type="GO" id="GO:0005737">
    <property type="term" value="C:cytoplasm"/>
    <property type="evidence" value="ECO:0007669"/>
    <property type="project" value="UniProtKB-SubCell"/>
</dbReference>
<dbReference type="eggNOG" id="COG0206">
    <property type="taxonomic scope" value="Bacteria"/>
</dbReference>
<dbReference type="Gene3D" id="3.40.50.1440">
    <property type="entry name" value="Tubulin/FtsZ, GTPase domain"/>
    <property type="match status" value="1"/>
</dbReference>
<keyword evidence="4 6" id="KW-0132">Cell division</keyword>
<dbReference type="RefSeq" id="WP_013388282.1">
    <property type="nucleotide sequence ID" value="NC_014632.1"/>
</dbReference>
<dbReference type="InterPro" id="IPR008280">
    <property type="entry name" value="Tub_FtsZ_C"/>
</dbReference>
<dbReference type="PANTHER" id="PTHR30314">
    <property type="entry name" value="CELL DIVISION PROTEIN FTSZ-RELATED"/>
    <property type="match status" value="1"/>
</dbReference>
<dbReference type="InterPro" id="IPR003008">
    <property type="entry name" value="Tubulin_FtsZ_GTPase"/>
</dbReference>
<proteinExistence type="inferred from homology"/>
<keyword evidence="2 4" id="KW-0547">Nucleotide-binding</keyword>
<dbReference type="Proteomes" id="UP000006875">
    <property type="component" value="Chromosome"/>
</dbReference>
<feature type="binding site" evidence="4">
    <location>
        <begin position="18"/>
        <end position="22"/>
    </location>
    <ligand>
        <name>GTP</name>
        <dbReference type="ChEBI" id="CHEBI:37565"/>
    </ligand>
</feature>
<dbReference type="InterPro" id="IPR045061">
    <property type="entry name" value="FtsZ/CetZ"/>
</dbReference>
<name>E3H9U1_ILYPC</name>
<evidence type="ECO:0000313" key="10">
    <source>
        <dbReference type="Proteomes" id="UP000006875"/>
    </source>
</evidence>
<dbReference type="InterPro" id="IPR037103">
    <property type="entry name" value="Tubulin/FtsZ-like_C"/>
</dbReference>
<dbReference type="STRING" id="572544.Ilyop_1849"/>
<feature type="binding site" evidence="4">
    <location>
        <position position="184"/>
    </location>
    <ligand>
        <name>GTP</name>
        <dbReference type="ChEBI" id="CHEBI:37565"/>
    </ligand>
</feature>
<dbReference type="HAMAP" id="MF_00909">
    <property type="entry name" value="FtsZ"/>
    <property type="match status" value="1"/>
</dbReference>
<dbReference type="SUPFAM" id="SSF52490">
    <property type="entry name" value="Tubulin nucleotide-binding domain-like"/>
    <property type="match status" value="1"/>
</dbReference>
<evidence type="ECO:0000256" key="4">
    <source>
        <dbReference type="HAMAP-Rule" id="MF_00909"/>
    </source>
</evidence>
<dbReference type="InterPro" id="IPR018316">
    <property type="entry name" value="Tubulin/FtsZ_2-layer-sand-dom"/>
</dbReference>
<feature type="binding site" evidence="4">
    <location>
        <position position="140"/>
    </location>
    <ligand>
        <name>GTP</name>
        <dbReference type="ChEBI" id="CHEBI:37565"/>
    </ligand>
</feature>
<keyword evidence="4 6" id="KW-0717">Septation</keyword>
<keyword evidence="4 6" id="KW-0131">Cell cycle</keyword>
<dbReference type="Pfam" id="PF00091">
    <property type="entry name" value="Tubulin"/>
    <property type="match status" value="1"/>
</dbReference>
<dbReference type="PRINTS" id="PR00423">
    <property type="entry name" value="CELLDVISFTSZ"/>
</dbReference>
<dbReference type="KEGG" id="ipo:Ilyop_1849"/>